<comment type="subcellular location">
    <subcellularLocation>
        <location evidence="1">Lipid droplet</location>
    </subcellularLocation>
</comment>
<dbReference type="Proteomes" id="UP001187415">
    <property type="component" value="Unassembled WGS sequence"/>
</dbReference>
<keyword evidence="4" id="KW-0175">Coiled coil</keyword>
<evidence type="ECO:0008006" key="8">
    <source>
        <dbReference type="Google" id="ProtNLM"/>
    </source>
</evidence>
<evidence type="ECO:0000313" key="7">
    <source>
        <dbReference type="Proteomes" id="UP001187415"/>
    </source>
</evidence>
<feature type="compositionally biased region" description="Low complexity" evidence="5">
    <location>
        <begin position="445"/>
        <end position="456"/>
    </location>
</feature>
<dbReference type="PANTHER" id="PTHR14024:SF48">
    <property type="entry name" value="PERILIPIN 6"/>
    <property type="match status" value="1"/>
</dbReference>
<evidence type="ECO:0000256" key="3">
    <source>
        <dbReference type="ARBA" id="ARBA00022677"/>
    </source>
</evidence>
<keyword evidence="3" id="KW-0551">Lipid droplet</keyword>
<name>A0AA88STS9_CHASR</name>
<evidence type="ECO:0000256" key="4">
    <source>
        <dbReference type="SAM" id="Coils"/>
    </source>
</evidence>
<evidence type="ECO:0000256" key="5">
    <source>
        <dbReference type="SAM" id="MobiDB-lite"/>
    </source>
</evidence>
<organism evidence="6 7">
    <name type="scientific">Channa striata</name>
    <name type="common">Snakehead murrel</name>
    <name type="synonym">Ophicephalus striatus</name>
    <dbReference type="NCBI Taxonomy" id="64152"/>
    <lineage>
        <taxon>Eukaryota</taxon>
        <taxon>Metazoa</taxon>
        <taxon>Chordata</taxon>
        <taxon>Craniata</taxon>
        <taxon>Vertebrata</taxon>
        <taxon>Euteleostomi</taxon>
        <taxon>Actinopterygii</taxon>
        <taxon>Neopterygii</taxon>
        <taxon>Teleostei</taxon>
        <taxon>Neoteleostei</taxon>
        <taxon>Acanthomorphata</taxon>
        <taxon>Anabantaria</taxon>
        <taxon>Anabantiformes</taxon>
        <taxon>Channoidei</taxon>
        <taxon>Channidae</taxon>
        <taxon>Channa</taxon>
    </lineage>
</organism>
<dbReference type="GO" id="GO:0010890">
    <property type="term" value="P:positive regulation of triglyceride storage"/>
    <property type="evidence" value="ECO:0007669"/>
    <property type="project" value="TreeGrafter"/>
</dbReference>
<keyword evidence="7" id="KW-1185">Reference proteome</keyword>
<dbReference type="Pfam" id="PF03036">
    <property type="entry name" value="Perilipin"/>
    <property type="match status" value="1"/>
</dbReference>
<comment type="similarity">
    <text evidence="2">Belongs to the perilipin family.</text>
</comment>
<accession>A0AA88STS9</accession>
<dbReference type="AlphaFoldDB" id="A0AA88STS9"/>
<evidence type="ECO:0000256" key="1">
    <source>
        <dbReference type="ARBA" id="ARBA00004502"/>
    </source>
</evidence>
<evidence type="ECO:0000256" key="2">
    <source>
        <dbReference type="ARBA" id="ARBA00006311"/>
    </source>
</evidence>
<feature type="region of interest" description="Disordered" evidence="5">
    <location>
        <begin position="442"/>
        <end position="463"/>
    </location>
</feature>
<dbReference type="PANTHER" id="PTHR14024">
    <property type="entry name" value="PERILIPIN"/>
    <property type="match status" value="1"/>
</dbReference>
<dbReference type="GO" id="GO:0005811">
    <property type="term" value="C:lipid droplet"/>
    <property type="evidence" value="ECO:0007669"/>
    <property type="project" value="UniProtKB-SubCell"/>
</dbReference>
<comment type="caution">
    <text evidence="6">The sequence shown here is derived from an EMBL/GenBank/DDBJ whole genome shotgun (WGS) entry which is preliminary data.</text>
</comment>
<dbReference type="InterPro" id="IPR004279">
    <property type="entry name" value="Perilipin"/>
</dbReference>
<sequence>MSEHPHEGRSEETSAVLRVSRLPLVHSVLQSVRSAYSEVKGRYPLLGLMGDVAEVGVLSVSQKAARRALPLLRSLEPQIEVANSFALVGLEHLEKNFPILNRPTDEVLGQLKDAVYLRLDDVQLWVVDGMDGALDRLEHLADAARAALRLLHDSPLGRAATSGLDDLLSRLEDATTYYLPLPPTLRREWEMRVQQYEDEEEDEDEEPGLWTRVRSLLLQLSLQLHHRMAKVREQLQNATRTLGEAADMVGLGLVLELVGSLLQYLQSFFVALVYQAESLRELTLYRVKSQAVMLAEMSPVRRVRELPVQIQQLLGDLQELSKVLLQLVINATPLYNIVEDFLNQEGFSSNSSSRRSSGNSLFLKAMDGRPRRRRSLYSLATQGSQSPDPPFGRRSSLKDPLGPEIESPPLLSDAAALRRPSAAELLLTPLKQFVAQSQKAFEYLSPNSPGDGPSSPEATVTDN</sequence>
<dbReference type="GO" id="GO:0005829">
    <property type="term" value="C:cytosol"/>
    <property type="evidence" value="ECO:0007669"/>
    <property type="project" value="TreeGrafter"/>
</dbReference>
<dbReference type="GO" id="GO:0019915">
    <property type="term" value="P:lipid storage"/>
    <property type="evidence" value="ECO:0007669"/>
    <property type="project" value="TreeGrafter"/>
</dbReference>
<dbReference type="EMBL" id="JAUPFM010000008">
    <property type="protein sequence ID" value="KAK2845203.1"/>
    <property type="molecule type" value="Genomic_DNA"/>
</dbReference>
<protein>
    <recommendedName>
        <fullName evidence="8">Perilipin 6</fullName>
    </recommendedName>
</protein>
<gene>
    <name evidence="6" type="ORF">Q5P01_011862</name>
</gene>
<evidence type="ECO:0000313" key="6">
    <source>
        <dbReference type="EMBL" id="KAK2845203.1"/>
    </source>
</evidence>
<proteinExistence type="inferred from homology"/>
<reference evidence="6" key="1">
    <citation type="submission" date="2023-07" db="EMBL/GenBank/DDBJ databases">
        <title>Chromosome-level Genome Assembly of Striped Snakehead (Channa striata).</title>
        <authorList>
            <person name="Liu H."/>
        </authorList>
    </citation>
    <scope>NUCLEOTIDE SEQUENCE</scope>
    <source>
        <strain evidence="6">Gz</strain>
        <tissue evidence="6">Muscle</tissue>
    </source>
</reference>
<feature type="coiled-coil region" evidence="4">
    <location>
        <begin position="186"/>
        <end position="248"/>
    </location>
</feature>
<feature type="region of interest" description="Disordered" evidence="5">
    <location>
        <begin position="379"/>
        <end position="412"/>
    </location>
</feature>